<dbReference type="OrthoDB" id="9777090at2"/>
<dbReference type="SUPFAM" id="SSF53474">
    <property type="entry name" value="alpha/beta-Hydrolases"/>
    <property type="match status" value="1"/>
</dbReference>
<feature type="transmembrane region" description="Helical" evidence="1">
    <location>
        <begin position="7"/>
        <end position="29"/>
    </location>
</feature>
<gene>
    <name evidence="3" type="ORF">ACU52_11100</name>
</gene>
<keyword evidence="1" id="KW-0812">Transmembrane</keyword>
<keyword evidence="4" id="KW-1185">Reference proteome</keyword>
<evidence type="ECO:0000259" key="2">
    <source>
        <dbReference type="Pfam" id="PF12146"/>
    </source>
</evidence>
<evidence type="ECO:0000313" key="4">
    <source>
        <dbReference type="Proteomes" id="UP000036951"/>
    </source>
</evidence>
<dbReference type="Pfam" id="PF12146">
    <property type="entry name" value="Hydrolase_4"/>
    <property type="match status" value="1"/>
</dbReference>
<name>A0A8E1UPP8_9BACT</name>
<evidence type="ECO:0000313" key="3">
    <source>
        <dbReference type="EMBL" id="KOO67835.1"/>
    </source>
</evidence>
<dbReference type="InterPro" id="IPR029058">
    <property type="entry name" value="AB_hydrolase_fold"/>
</dbReference>
<keyword evidence="1" id="KW-1133">Transmembrane helix</keyword>
<reference evidence="3 4" key="1">
    <citation type="submission" date="2015-06" db="EMBL/GenBank/DDBJ databases">
        <title>Prevotella sp. 109, sp. nov., a novel member of the family Prevotellaceae isolated from human faeces.</title>
        <authorList>
            <person name="Shkoporov A.N."/>
            <person name="Chaplin A.V."/>
            <person name="Kafarskaia L.I."/>
            <person name="Efimov B.A."/>
        </authorList>
    </citation>
    <scope>NUCLEOTIDE SEQUENCE [LARGE SCALE GENOMIC DNA]</scope>
    <source>
        <strain evidence="3 4">109</strain>
    </source>
</reference>
<dbReference type="AlphaFoldDB" id="A0A8E1UPP8"/>
<comment type="caution">
    <text evidence="3">The sequence shown here is derived from an EMBL/GenBank/DDBJ whole genome shotgun (WGS) entry which is preliminary data.</text>
</comment>
<dbReference type="PANTHER" id="PTHR43358">
    <property type="entry name" value="ALPHA/BETA-HYDROLASE"/>
    <property type="match status" value="1"/>
</dbReference>
<keyword evidence="1" id="KW-0472">Membrane</keyword>
<accession>A0A8E1UPP8</accession>
<dbReference type="PANTHER" id="PTHR43358:SF4">
    <property type="entry name" value="ALPHA_BETA HYDROLASE FOLD-1 DOMAIN-CONTAINING PROTEIN"/>
    <property type="match status" value="1"/>
</dbReference>
<feature type="domain" description="Serine aminopeptidase S33" evidence="2">
    <location>
        <begin position="97"/>
        <end position="189"/>
    </location>
</feature>
<sequence>MKKKKIAYISVAVVAALVLLTFGAGWFMLDYALKPDEGRRDTTAFYKQMRQEYPWTTPWLDSLKHAGALRDTFITTLDGERHHAIFVRNPRSMGRTAILVHGYKDCSIRMLPIASIYERMGYNILLPDLHAHGLSDGNDIQMGWKDRKDIIRWIYVARGMFRSTKYQPRMVLHGVSMGAATVMNVSGENLPDGICCFVEDCGFTSVWDEFSRQLGDQFHLPDFPVLHVASLLCKLRYGWTFGEASPLSQLGKQHTPMFYIHGTSDDYVPSAMVLPLYNMNPAYENKADKTLRYNDIWLTPGCAHAKSYHDYPYEYERKVRNFVSKHVGM</sequence>
<dbReference type="EMBL" id="LFQU01000023">
    <property type="protein sequence ID" value="KOO67835.1"/>
    <property type="molecule type" value="Genomic_DNA"/>
</dbReference>
<evidence type="ECO:0000256" key="1">
    <source>
        <dbReference type="SAM" id="Phobius"/>
    </source>
</evidence>
<organism evidence="3 4">
    <name type="scientific">Xylanibacter rarus</name>
    <dbReference type="NCBI Taxonomy" id="1676614"/>
    <lineage>
        <taxon>Bacteria</taxon>
        <taxon>Pseudomonadati</taxon>
        <taxon>Bacteroidota</taxon>
        <taxon>Bacteroidia</taxon>
        <taxon>Bacteroidales</taxon>
        <taxon>Prevotellaceae</taxon>
        <taxon>Xylanibacter</taxon>
    </lineage>
</organism>
<protein>
    <recommendedName>
        <fullName evidence="2">Serine aminopeptidase S33 domain-containing protein</fullName>
    </recommendedName>
</protein>
<proteinExistence type="predicted"/>
<dbReference type="Proteomes" id="UP000036951">
    <property type="component" value="Unassembled WGS sequence"/>
</dbReference>
<dbReference type="InterPro" id="IPR022742">
    <property type="entry name" value="Hydrolase_4"/>
</dbReference>
<dbReference type="InterPro" id="IPR052920">
    <property type="entry name" value="DNA-binding_regulatory"/>
</dbReference>
<dbReference type="RefSeq" id="WP_053398828.1">
    <property type="nucleotide sequence ID" value="NZ_DBFJNZ010000034.1"/>
</dbReference>
<dbReference type="Gene3D" id="3.40.50.1820">
    <property type="entry name" value="alpha/beta hydrolase"/>
    <property type="match status" value="1"/>
</dbReference>